<feature type="transmembrane region" description="Helical" evidence="1">
    <location>
        <begin position="196"/>
        <end position="217"/>
    </location>
</feature>
<keyword evidence="1" id="KW-0472">Membrane</keyword>
<evidence type="ECO:0000313" key="3">
    <source>
        <dbReference type="EMBL" id="TQL72937.1"/>
    </source>
</evidence>
<dbReference type="Proteomes" id="UP000319746">
    <property type="component" value="Unassembled WGS sequence"/>
</dbReference>
<feature type="transmembrane region" description="Helical" evidence="1">
    <location>
        <begin position="229"/>
        <end position="250"/>
    </location>
</feature>
<dbReference type="EMBL" id="VFOU01000002">
    <property type="protein sequence ID" value="TQL72937.1"/>
    <property type="molecule type" value="Genomic_DNA"/>
</dbReference>
<feature type="transmembrane region" description="Helical" evidence="1">
    <location>
        <begin position="21"/>
        <end position="42"/>
    </location>
</feature>
<dbReference type="PANTHER" id="PTHR30590:SF3">
    <property type="entry name" value="HYPOTHETICAL MEMBRANE SPANNING PROTEIN"/>
    <property type="match status" value="1"/>
</dbReference>
<evidence type="ECO:0000313" key="4">
    <source>
        <dbReference type="Proteomes" id="UP000319746"/>
    </source>
</evidence>
<evidence type="ECO:0000259" key="2">
    <source>
        <dbReference type="Pfam" id="PF07786"/>
    </source>
</evidence>
<feature type="transmembrane region" description="Helical" evidence="1">
    <location>
        <begin position="114"/>
        <end position="131"/>
    </location>
</feature>
<organism evidence="3 4">
    <name type="scientific">Enteractinococcus coprophilus</name>
    <dbReference type="NCBI Taxonomy" id="1027633"/>
    <lineage>
        <taxon>Bacteria</taxon>
        <taxon>Bacillati</taxon>
        <taxon>Actinomycetota</taxon>
        <taxon>Actinomycetes</taxon>
        <taxon>Micrococcales</taxon>
        <taxon>Micrococcaceae</taxon>
    </lineage>
</organism>
<evidence type="ECO:0000256" key="1">
    <source>
        <dbReference type="SAM" id="Phobius"/>
    </source>
</evidence>
<proteinExistence type="predicted"/>
<keyword evidence="1" id="KW-1133">Transmembrane helix</keyword>
<gene>
    <name evidence="3" type="ORF">FB556_1610</name>
</gene>
<protein>
    <submittedName>
        <fullName evidence="3">Putative membrane protein YeiB</fullName>
    </submittedName>
</protein>
<reference evidence="3 4" key="1">
    <citation type="submission" date="2019-06" db="EMBL/GenBank/DDBJ databases">
        <title>Sequencing the genomes of 1000 actinobacteria strains.</title>
        <authorList>
            <person name="Klenk H.-P."/>
        </authorList>
    </citation>
    <scope>NUCLEOTIDE SEQUENCE [LARGE SCALE GENOMIC DNA]</scope>
    <source>
        <strain evidence="3 4">DSM 24083</strain>
    </source>
</reference>
<keyword evidence="4" id="KW-1185">Reference proteome</keyword>
<dbReference type="Pfam" id="PF07786">
    <property type="entry name" value="HGSNAT_cat"/>
    <property type="match status" value="1"/>
</dbReference>
<dbReference type="InterPro" id="IPR012429">
    <property type="entry name" value="HGSNAT_cat"/>
</dbReference>
<feature type="transmembrane region" description="Helical" evidence="1">
    <location>
        <begin position="138"/>
        <end position="156"/>
    </location>
</feature>
<keyword evidence="1" id="KW-0812">Transmembrane</keyword>
<feature type="transmembrane region" description="Helical" evidence="1">
    <location>
        <begin position="331"/>
        <end position="352"/>
    </location>
</feature>
<feature type="domain" description="Heparan-alpha-glucosaminide N-acetyltransferase catalytic" evidence="2">
    <location>
        <begin position="17"/>
        <end position="221"/>
    </location>
</feature>
<accession>A0A543AK21</accession>
<feature type="transmembrane region" description="Helical" evidence="1">
    <location>
        <begin position="92"/>
        <end position="108"/>
    </location>
</feature>
<dbReference type="AlphaFoldDB" id="A0A543AK21"/>
<feature type="transmembrane region" description="Helical" evidence="1">
    <location>
        <begin position="54"/>
        <end position="80"/>
    </location>
</feature>
<feature type="transmembrane region" description="Helical" evidence="1">
    <location>
        <begin position="372"/>
        <end position="396"/>
    </location>
</feature>
<name>A0A543AK21_9MICC</name>
<dbReference type="OrthoDB" id="4966979at2"/>
<sequence>MSRLTKPGTSRTTKSGRITGLDTARGIAILGMIATHIFPLIHVDVSGMNASPTWAGWAFTGVSSALFVVLAGVGLSILTANTTHVTATRKQLTVRALVLMFIGLLLGMVESYIAIILVHYGVMFLLAMWFITLSRKALTITAVTWLVVSPIVHGVFTRFMQLQAGGTVAYIEEWRLWHSPTLVDVFTQPFLTLWDVLFTGFYPVISFFGYVLVGMAIGRADLAKRSTALFLLISGVVTYVVCRGVSRWLLTDDAFVSRIAHATDVASDEVSIYAATGSGMETGLLMGAPEWFGLAVPHSGAPLDIYSTAGAAAAAIGFFVLLSRSRIAAKLLFPITATGTIALTAYTLHIVLRGLWPSIWEEPLAIGDPAWADVWIMLLVHWGVVIALGVIIKLLGKRGPLEGMLRQLSNSVGRSSS</sequence>
<dbReference type="PANTHER" id="PTHR30590">
    <property type="entry name" value="INNER MEMBRANE PROTEIN"/>
    <property type="match status" value="1"/>
</dbReference>
<comment type="caution">
    <text evidence="3">The sequence shown here is derived from an EMBL/GenBank/DDBJ whole genome shotgun (WGS) entry which is preliminary data.</text>
</comment>
<dbReference type="InterPro" id="IPR052529">
    <property type="entry name" value="Bact_Transport_Assoc"/>
</dbReference>
<feature type="transmembrane region" description="Helical" evidence="1">
    <location>
        <begin position="305"/>
        <end position="322"/>
    </location>
</feature>